<organism evidence="1 2">
    <name type="scientific">Saccharobesus litoralis</name>
    <dbReference type="NCBI Taxonomy" id="2172099"/>
    <lineage>
        <taxon>Bacteria</taxon>
        <taxon>Pseudomonadati</taxon>
        <taxon>Pseudomonadota</taxon>
        <taxon>Gammaproteobacteria</taxon>
        <taxon>Alteromonadales</taxon>
        <taxon>Alteromonadaceae</taxon>
        <taxon>Saccharobesus</taxon>
    </lineage>
</organism>
<dbReference type="EMBL" id="CP026604">
    <property type="protein sequence ID" value="AWB66751.1"/>
    <property type="molecule type" value="Genomic_DNA"/>
</dbReference>
<dbReference type="AlphaFoldDB" id="A0A2S0VRB5"/>
<name>A0A2S0VRB5_9ALTE</name>
<gene>
    <name evidence="1" type="ORF">C2869_10085</name>
</gene>
<sequence length="224" mass="25768">MNSAYLMPINTILANGAEVTYAVPTSGYGHLADEQPLPYIRLAGRSLTPRFGGDEPSKECSIDSIPLPFGILDSNWSIKQMLFNLFRRRINIYWRNIFESFNKDNPNFYFLRQLKYRATSEGFEGESPLLLFKRLIRIKKDAVIVEDKIVFKSGVYFKLLKFAHIATFEKDGVDCEINYASHKQKIIKKCSSSTGSYFLSHYIIRNHMFKAGEVLVSKYVYSIS</sequence>
<evidence type="ECO:0000313" key="2">
    <source>
        <dbReference type="Proteomes" id="UP000244441"/>
    </source>
</evidence>
<dbReference type="KEGG" id="cate:C2869_10085"/>
<protein>
    <submittedName>
        <fullName evidence="1">Uncharacterized protein</fullName>
    </submittedName>
</protein>
<dbReference type="RefSeq" id="WP_108602807.1">
    <property type="nucleotide sequence ID" value="NZ_CP026604.1"/>
</dbReference>
<dbReference type="OrthoDB" id="9841572at2"/>
<evidence type="ECO:0000313" key="1">
    <source>
        <dbReference type="EMBL" id="AWB66751.1"/>
    </source>
</evidence>
<reference evidence="1 2" key="1">
    <citation type="submission" date="2018-01" db="EMBL/GenBank/DDBJ databases">
        <title>Genome sequence of a Cantenovulum-like bacteria.</title>
        <authorList>
            <person name="Tan W.R."/>
            <person name="Lau N.-S."/>
            <person name="Go F."/>
            <person name="Amirul A.-A.A."/>
        </authorList>
    </citation>
    <scope>NUCLEOTIDE SEQUENCE [LARGE SCALE GENOMIC DNA]</scope>
    <source>
        <strain evidence="1 2">CCB-QB4</strain>
    </source>
</reference>
<dbReference type="Proteomes" id="UP000244441">
    <property type="component" value="Chromosome"/>
</dbReference>
<accession>A0A2S0VRB5</accession>
<proteinExistence type="predicted"/>
<keyword evidence="2" id="KW-1185">Reference proteome</keyword>